<evidence type="ECO:0008006" key="3">
    <source>
        <dbReference type="Google" id="ProtNLM"/>
    </source>
</evidence>
<sequence>MATKEVIQNNHLSINIHHRLGIWQRAKSFLEYIYQKADYILDIRRKITQKDILIAFYDNREYGEAFRDKSFVYLTDFYKLLTDTYELKQCRKELLVDNEKEDLSFFEFNEEELIDARNPEVIHLVASNWIDNRNTIQFTSIYPVLENKELLDLITELKIPFLSQKEPHLSKLVCSAINHVSSNKESLNHGNPNIGTQISNTADDFAKQIGPVIDKMTESGIKSSRNLAKELNKKRIKTLRGKKWSHTSVLRTHKRWLELNK</sequence>
<dbReference type="EMBL" id="BMIC01000001">
    <property type="protein sequence ID" value="GFZ79704.1"/>
    <property type="molecule type" value="Genomic_DNA"/>
</dbReference>
<name>A0A8J2TMN7_9FLAO</name>
<protein>
    <recommendedName>
        <fullName evidence="3">Recombinase domain-containing protein</fullName>
    </recommendedName>
</protein>
<proteinExistence type="predicted"/>
<gene>
    <name evidence="1" type="ORF">GCM10011531_07020</name>
</gene>
<dbReference type="Proteomes" id="UP000598120">
    <property type="component" value="Unassembled WGS sequence"/>
</dbReference>
<evidence type="ECO:0000313" key="1">
    <source>
        <dbReference type="EMBL" id="GFZ79704.1"/>
    </source>
</evidence>
<reference evidence="1 2" key="1">
    <citation type="journal article" date="2014" name="Int. J. Syst. Evol. Microbiol.">
        <title>Complete genome sequence of Corynebacterium casei LMG S-19264T (=DSM 44701T), isolated from a smear-ripened cheese.</title>
        <authorList>
            <consortium name="US DOE Joint Genome Institute (JGI-PGF)"/>
            <person name="Walter F."/>
            <person name="Albersmeier A."/>
            <person name="Kalinowski J."/>
            <person name="Ruckert C."/>
        </authorList>
    </citation>
    <scope>NUCLEOTIDE SEQUENCE [LARGE SCALE GENOMIC DNA]</scope>
    <source>
        <strain evidence="1 2">CGMCC 1.15295</strain>
    </source>
</reference>
<organism evidence="1 2">
    <name type="scientific">Aquaticitalea lipolytica</name>
    <dbReference type="NCBI Taxonomy" id="1247562"/>
    <lineage>
        <taxon>Bacteria</taxon>
        <taxon>Pseudomonadati</taxon>
        <taxon>Bacteroidota</taxon>
        <taxon>Flavobacteriia</taxon>
        <taxon>Flavobacteriales</taxon>
        <taxon>Flavobacteriaceae</taxon>
        <taxon>Aquaticitalea</taxon>
    </lineage>
</organism>
<evidence type="ECO:0000313" key="2">
    <source>
        <dbReference type="Proteomes" id="UP000598120"/>
    </source>
</evidence>
<dbReference type="RefSeq" id="WP_188604949.1">
    <property type="nucleotide sequence ID" value="NZ_BMIC01000001.1"/>
</dbReference>
<keyword evidence="2" id="KW-1185">Reference proteome</keyword>
<accession>A0A8J2TMN7</accession>
<comment type="caution">
    <text evidence="1">The sequence shown here is derived from an EMBL/GenBank/DDBJ whole genome shotgun (WGS) entry which is preliminary data.</text>
</comment>
<dbReference type="AlphaFoldDB" id="A0A8J2TMN7"/>